<keyword evidence="3" id="KW-1185">Reference proteome</keyword>
<dbReference type="OrthoDB" id="9813321at2"/>
<name>A0A5B9W7N4_9BACT</name>
<gene>
    <name evidence="2" type="ORF">OJF2_49180</name>
</gene>
<reference evidence="2 3" key="1">
    <citation type="submission" date="2019-08" db="EMBL/GenBank/DDBJ databases">
        <title>Deep-cultivation of Planctomycetes and their phenomic and genomic characterization uncovers novel biology.</title>
        <authorList>
            <person name="Wiegand S."/>
            <person name="Jogler M."/>
            <person name="Boedeker C."/>
            <person name="Pinto D."/>
            <person name="Vollmers J."/>
            <person name="Rivas-Marin E."/>
            <person name="Kohn T."/>
            <person name="Peeters S.H."/>
            <person name="Heuer A."/>
            <person name="Rast P."/>
            <person name="Oberbeckmann S."/>
            <person name="Bunk B."/>
            <person name="Jeske O."/>
            <person name="Meyerdierks A."/>
            <person name="Storesund J.E."/>
            <person name="Kallscheuer N."/>
            <person name="Luecker S."/>
            <person name="Lage O.M."/>
            <person name="Pohl T."/>
            <person name="Merkel B.J."/>
            <person name="Hornburger P."/>
            <person name="Mueller R.-W."/>
            <person name="Bruemmer F."/>
            <person name="Labrenz M."/>
            <person name="Spormann A.M."/>
            <person name="Op den Camp H."/>
            <person name="Overmann J."/>
            <person name="Amann R."/>
            <person name="Jetten M.S.M."/>
            <person name="Mascher T."/>
            <person name="Medema M.H."/>
            <person name="Devos D.P."/>
            <person name="Kaster A.-K."/>
            <person name="Ovreas L."/>
            <person name="Rohde M."/>
            <person name="Galperin M.Y."/>
            <person name="Jogler C."/>
        </authorList>
    </citation>
    <scope>NUCLEOTIDE SEQUENCE [LARGE SCALE GENOMIC DNA]</scope>
    <source>
        <strain evidence="2 3">OJF2</strain>
    </source>
</reference>
<organism evidence="2 3">
    <name type="scientific">Aquisphaera giovannonii</name>
    <dbReference type="NCBI Taxonomy" id="406548"/>
    <lineage>
        <taxon>Bacteria</taxon>
        <taxon>Pseudomonadati</taxon>
        <taxon>Planctomycetota</taxon>
        <taxon>Planctomycetia</taxon>
        <taxon>Isosphaerales</taxon>
        <taxon>Isosphaeraceae</taxon>
        <taxon>Aquisphaera</taxon>
    </lineage>
</organism>
<evidence type="ECO:0000313" key="3">
    <source>
        <dbReference type="Proteomes" id="UP000324233"/>
    </source>
</evidence>
<dbReference type="Pfam" id="PF09723">
    <property type="entry name" value="Zn_ribbon_8"/>
    <property type="match status" value="1"/>
</dbReference>
<dbReference type="RefSeq" id="WP_148596049.1">
    <property type="nucleotide sequence ID" value="NZ_CP042997.1"/>
</dbReference>
<dbReference type="InterPro" id="IPR013429">
    <property type="entry name" value="Regulatory_FmdB_Zinc_ribbon"/>
</dbReference>
<dbReference type="AlphaFoldDB" id="A0A5B9W7N4"/>
<dbReference type="PROSITE" id="PS50157">
    <property type="entry name" value="ZINC_FINGER_C2H2_2"/>
    <property type="match status" value="1"/>
</dbReference>
<dbReference type="EMBL" id="CP042997">
    <property type="protein sequence ID" value="QEH36357.1"/>
    <property type="molecule type" value="Genomic_DNA"/>
</dbReference>
<feature type="domain" description="C2H2-type" evidence="1">
    <location>
        <begin position="6"/>
        <end position="39"/>
    </location>
</feature>
<dbReference type="InterPro" id="IPR013087">
    <property type="entry name" value="Znf_C2H2_type"/>
</dbReference>
<protein>
    <submittedName>
        <fullName evidence="2">Zinc ribbon domain protein</fullName>
    </submittedName>
</protein>
<sequence>MPLYEFRCKSCSKTFDDKETFAEHDKHPELKCPHCGSKDVEPVITPVEVRTSKKS</sequence>
<dbReference type="Proteomes" id="UP000324233">
    <property type="component" value="Chromosome"/>
</dbReference>
<evidence type="ECO:0000313" key="2">
    <source>
        <dbReference type="EMBL" id="QEH36357.1"/>
    </source>
</evidence>
<accession>A0A5B9W7N4</accession>
<dbReference type="Gene3D" id="2.20.28.30">
    <property type="entry name" value="RNA polymerase ii, chain L"/>
    <property type="match status" value="1"/>
</dbReference>
<dbReference type="KEGG" id="agv:OJF2_49180"/>
<evidence type="ECO:0000259" key="1">
    <source>
        <dbReference type="PROSITE" id="PS50157"/>
    </source>
</evidence>
<dbReference type="SMART" id="SM00834">
    <property type="entry name" value="CxxC_CXXC_SSSS"/>
    <property type="match status" value="1"/>
</dbReference>
<proteinExistence type="predicted"/>
<dbReference type="NCBIfam" id="TIGR02605">
    <property type="entry name" value="CxxC_CxxC_SSSS"/>
    <property type="match status" value="1"/>
</dbReference>